<proteinExistence type="predicted"/>
<dbReference type="PANTHER" id="PTHR43031">
    <property type="entry name" value="FAD-DEPENDENT OXIDOREDUCTASE"/>
    <property type="match status" value="1"/>
</dbReference>
<dbReference type="InterPro" id="IPR036873">
    <property type="entry name" value="Rhodanese-like_dom_sf"/>
</dbReference>
<dbReference type="EMBL" id="VSSQ01036725">
    <property type="protein sequence ID" value="MPM89271.1"/>
    <property type="molecule type" value="Genomic_DNA"/>
</dbReference>
<evidence type="ECO:0000313" key="2">
    <source>
        <dbReference type="EMBL" id="MPM89271.1"/>
    </source>
</evidence>
<dbReference type="Gene3D" id="3.40.250.10">
    <property type="entry name" value="Rhodanese-like domain"/>
    <property type="match status" value="1"/>
</dbReference>
<name>A0A645DJ46_9ZZZZ</name>
<reference evidence="2" key="1">
    <citation type="submission" date="2019-08" db="EMBL/GenBank/DDBJ databases">
        <authorList>
            <person name="Kucharzyk K."/>
            <person name="Murdoch R.W."/>
            <person name="Higgins S."/>
            <person name="Loffler F."/>
        </authorList>
    </citation>
    <scope>NUCLEOTIDE SEQUENCE</scope>
</reference>
<dbReference type="CDD" id="cd00158">
    <property type="entry name" value="RHOD"/>
    <property type="match status" value="1"/>
</dbReference>
<gene>
    <name evidence="2" type="ORF">SDC9_136379</name>
</gene>
<dbReference type="InterPro" id="IPR001763">
    <property type="entry name" value="Rhodanese-like_dom"/>
</dbReference>
<accession>A0A645DJ46</accession>
<sequence>MLGYNAVSFRGGMNFGWAPLNLGEATLQTTENKLPEPKKPELDAKKQILWDAVVSYFTDKNYIIAPADLDALVKENPDAIMVLDIRSAEDFAKGAIATAKNIAFKEVGKNLDQLPSNKPVYVTCYTGQTAGITIAPLRLMGINAISLNRGMTGWTGAELGVVVPK</sequence>
<organism evidence="2">
    <name type="scientific">bioreactor metagenome</name>
    <dbReference type="NCBI Taxonomy" id="1076179"/>
    <lineage>
        <taxon>unclassified sequences</taxon>
        <taxon>metagenomes</taxon>
        <taxon>ecological metagenomes</taxon>
    </lineage>
</organism>
<dbReference type="SMART" id="SM00450">
    <property type="entry name" value="RHOD"/>
    <property type="match status" value="1"/>
</dbReference>
<evidence type="ECO:0000259" key="1">
    <source>
        <dbReference type="PROSITE" id="PS50206"/>
    </source>
</evidence>
<dbReference type="SUPFAM" id="SSF52821">
    <property type="entry name" value="Rhodanese/Cell cycle control phosphatase"/>
    <property type="match status" value="1"/>
</dbReference>
<dbReference type="AlphaFoldDB" id="A0A645DJ46"/>
<dbReference type="InterPro" id="IPR050229">
    <property type="entry name" value="GlpE_sulfurtransferase"/>
</dbReference>
<comment type="caution">
    <text evidence="2">The sequence shown here is derived from an EMBL/GenBank/DDBJ whole genome shotgun (WGS) entry which is preliminary data.</text>
</comment>
<protein>
    <recommendedName>
        <fullName evidence="1">Rhodanese domain-containing protein</fullName>
    </recommendedName>
</protein>
<dbReference type="PROSITE" id="PS50206">
    <property type="entry name" value="RHODANESE_3"/>
    <property type="match status" value="1"/>
</dbReference>
<feature type="domain" description="Rhodanese" evidence="1">
    <location>
        <begin position="76"/>
        <end position="163"/>
    </location>
</feature>
<dbReference type="Pfam" id="PF00581">
    <property type="entry name" value="Rhodanese"/>
    <property type="match status" value="1"/>
</dbReference>
<dbReference type="PANTHER" id="PTHR43031:SF1">
    <property type="entry name" value="PYRIDINE NUCLEOTIDE-DISULPHIDE OXIDOREDUCTASE"/>
    <property type="match status" value="1"/>
</dbReference>